<dbReference type="InterPro" id="IPR050445">
    <property type="entry name" value="Bact_polysacc_biosynth/exp"/>
</dbReference>
<feature type="coiled-coil region" evidence="1">
    <location>
        <begin position="273"/>
        <end position="300"/>
    </location>
</feature>
<feature type="compositionally biased region" description="Basic and acidic residues" evidence="2">
    <location>
        <begin position="7"/>
        <end position="21"/>
    </location>
</feature>
<gene>
    <name evidence="4" type="ORF">E9232_003199</name>
</gene>
<keyword evidence="5" id="KW-1185">Reference proteome</keyword>
<proteinExistence type="predicted"/>
<feature type="transmembrane region" description="Helical" evidence="3">
    <location>
        <begin position="102"/>
        <end position="124"/>
    </location>
</feature>
<dbReference type="PANTHER" id="PTHR32309">
    <property type="entry name" value="TYROSINE-PROTEIN KINASE"/>
    <property type="match status" value="1"/>
</dbReference>
<evidence type="ECO:0000256" key="1">
    <source>
        <dbReference type="SAM" id="Coils"/>
    </source>
</evidence>
<evidence type="ECO:0000256" key="3">
    <source>
        <dbReference type="SAM" id="Phobius"/>
    </source>
</evidence>
<name>A0ABU1JPY3_9PROT</name>
<reference evidence="4 5" key="1">
    <citation type="submission" date="2023-07" db="EMBL/GenBank/DDBJ databases">
        <title>Sorghum-associated microbial communities from plants grown in Nebraska, USA.</title>
        <authorList>
            <person name="Schachtman D."/>
        </authorList>
    </citation>
    <scope>NUCLEOTIDE SEQUENCE [LARGE SCALE GENOMIC DNA]</scope>
    <source>
        <strain evidence="4 5">584</strain>
    </source>
</reference>
<feature type="region of interest" description="Disordered" evidence="2">
    <location>
        <begin position="1"/>
        <end position="76"/>
    </location>
</feature>
<comment type="caution">
    <text evidence="4">The sequence shown here is derived from an EMBL/GenBank/DDBJ whole genome shotgun (WGS) entry which is preliminary data.</text>
</comment>
<keyword evidence="3" id="KW-1133">Transmembrane helix</keyword>
<feature type="transmembrane region" description="Helical" evidence="3">
    <location>
        <begin position="451"/>
        <end position="472"/>
    </location>
</feature>
<evidence type="ECO:0000256" key="2">
    <source>
        <dbReference type="SAM" id="MobiDB-lite"/>
    </source>
</evidence>
<dbReference type="EMBL" id="JAVDPW010000005">
    <property type="protein sequence ID" value="MDR6290673.1"/>
    <property type="molecule type" value="Genomic_DNA"/>
</dbReference>
<keyword evidence="3" id="KW-0472">Membrane</keyword>
<feature type="region of interest" description="Disordered" evidence="2">
    <location>
        <begin position="363"/>
        <end position="383"/>
    </location>
</feature>
<evidence type="ECO:0000313" key="5">
    <source>
        <dbReference type="Proteomes" id="UP001262410"/>
    </source>
</evidence>
<organism evidence="4 5">
    <name type="scientific">Inquilinus ginsengisoli</name>
    <dbReference type="NCBI Taxonomy" id="363840"/>
    <lineage>
        <taxon>Bacteria</taxon>
        <taxon>Pseudomonadati</taxon>
        <taxon>Pseudomonadota</taxon>
        <taxon>Alphaproteobacteria</taxon>
        <taxon>Rhodospirillales</taxon>
        <taxon>Rhodospirillaceae</taxon>
        <taxon>Inquilinus</taxon>
    </lineage>
</organism>
<evidence type="ECO:0000313" key="4">
    <source>
        <dbReference type="EMBL" id="MDR6290673.1"/>
    </source>
</evidence>
<sequence>MSVSDDPDSRASRRTIAELRAAKARQSPDEFGPAEETPPPDATVTRLPRKRPPAAEPETSFVRDVPVRTAPPPTARRSLDRRTETAFEPLQLPSRKGKLSGWFWASLLLMVVLPTALASAYYFFIASDQYVSEFRFAVKSSNASASSATTDLVGAALGQSARLSAFSDNFIVADYVRSREAVTDLLKTVDLRHIYSDPDADYLARLDPTVPTEKLVDYWQSRIDASFDVSTGISIVQVRAFTPQDSLRIAQALIGASEALVNRMAERAREDSVKFAERDVKTAEDRLREITGRLRQFRNVQQSPDLSTSASSTLGLTLQLRTNLAQMEAQLTSLSTHMAPDAPTIKTLKNNIAATRDQLNKIEGELGSGAGPGTGTGDAAAGSGGEGYAATLSDYEDIRLELQFAQQSYQNMLTALDQVRSSALSDRTYLMPYVEPALAEYPLYPERGEDVLIVFLIAALAWAITMLTVYAVRDHMI</sequence>
<dbReference type="Proteomes" id="UP001262410">
    <property type="component" value="Unassembled WGS sequence"/>
</dbReference>
<keyword evidence="1" id="KW-0175">Coiled coil</keyword>
<dbReference type="RefSeq" id="WP_309795265.1">
    <property type="nucleotide sequence ID" value="NZ_JAVDPW010000005.1"/>
</dbReference>
<feature type="compositionally biased region" description="Gly residues" evidence="2">
    <location>
        <begin position="366"/>
        <end position="383"/>
    </location>
</feature>
<dbReference type="PANTHER" id="PTHR32309:SF13">
    <property type="entry name" value="FERRIC ENTEROBACTIN TRANSPORT PROTEIN FEPE"/>
    <property type="match status" value="1"/>
</dbReference>
<keyword evidence="3" id="KW-0812">Transmembrane</keyword>
<protein>
    <submittedName>
        <fullName evidence="4">Capsular polysaccharide transport system permease protein</fullName>
    </submittedName>
</protein>
<accession>A0ABU1JPY3</accession>